<dbReference type="InterPro" id="IPR052168">
    <property type="entry name" value="Cytochrome_b561_oxidase"/>
</dbReference>
<evidence type="ECO:0000259" key="13">
    <source>
        <dbReference type="Pfam" id="PF01292"/>
    </source>
</evidence>
<dbReference type="AlphaFoldDB" id="R7UFE0"/>
<evidence type="ECO:0000256" key="6">
    <source>
        <dbReference type="ARBA" id="ARBA00022723"/>
    </source>
</evidence>
<evidence type="ECO:0000256" key="10">
    <source>
        <dbReference type="ARBA" id="ARBA00023136"/>
    </source>
</evidence>
<evidence type="ECO:0000313" key="15">
    <source>
        <dbReference type="EnsemblMetazoa" id="CapteP114504"/>
    </source>
</evidence>
<dbReference type="Gene3D" id="1.20.950.20">
    <property type="entry name" value="Transmembrane di-heme cytochromes, Chain C"/>
    <property type="match status" value="2"/>
</dbReference>
<evidence type="ECO:0000256" key="2">
    <source>
        <dbReference type="ARBA" id="ARBA00022448"/>
    </source>
</evidence>
<reference evidence="14 16" key="2">
    <citation type="journal article" date="2013" name="Nature">
        <title>Insights into bilaterian evolution from three spiralian genomes.</title>
        <authorList>
            <person name="Simakov O."/>
            <person name="Marletaz F."/>
            <person name="Cho S.J."/>
            <person name="Edsinger-Gonzales E."/>
            <person name="Havlak P."/>
            <person name="Hellsten U."/>
            <person name="Kuo D.H."/>
            <person name="Larsson T."/>
            <person name="Lv J."/>
            <person name="Arendt D."/>
            <person name="Savage R."/>
            <person name="Osoegawa K."/>
            <person name="de Jong P."/>
            <person name="Grimwood J."/>
            <person name="Chapman J.A."/>
            <person name="Shapiro H."/>
            <person name="Aerts A."/>
            <person name="Otillar R.P."/>
            <person name="Terry A.Y."/>
            <person name="Boore J.L."/>
            <person name="Grigoriev I.V."/>
            <person name="Lindberg D.R."/>
            <person name="Seaver E.C."/>
            <person name="Weisblat D.A."/>
            <person name="Putnam N.H."/>
            <person name="Rokhsar D.S."/>
        </authorList>
    </citation>
    <scope>NUCLEOTIDE SEQUENCE</scope>
    <source>
        <strain evidence="14 16">I ESC-2004</strain>
    </source>
</reference>
<dbReference type="PANTHER" id="PTHR30529">
    <property type="entry name" value="CYTOCHROME B561"/>
    <property type="match status" value="1"/>
</dbReference>
<comment type="subcellular location">
    <subcellularLocation>
        <location evidence="1">Cell membrane</location>
        <topology evidence="1">Multi-pass membrane protein</topology>
    </subcellularLocation>
</comment>
<sequence>MSNSDKYPLLMRLMHWIVGLLILGIIGAGWYMVGLDDNVSYKYDIYHWHKSFGVLVIFLLFARLVIRWASNVPKLPDSIPAYQRRLGTLVHWLLYLFMFLVPFSGFMMSNAGGRDVPFFNLTIPGFMEKNPELAGRLHDIHVIIPYVLLGIVVLHTLAAIKHRYFDKPEHDVLRRML</sequence>
<evidence type="ECO:0000256" key="11">
    <source>
        <dbReference type="ARBA" id="ARBA00037975"/>
    </source>
</evidence>
<reference evidence="15" key="3">
    <citation type="submission" date="2015-06" db="UniProtKB">
        <authorList>
            <consortium name="EnsemblMetazoa"/>
        </authorList>
    </citation>
    <scope>IDENTIFICATION</scope>
</reference>
<keyword evidence="4" id="KW-0349">Heme</keyword>
<proteinExistence type="inferred from homology"/>
<dbReference type="EMBL" id="KB303993">
    <property type="protein sequence ID" value="ELU02493.1"/>
    <property type="molecule type" value="Genomic_DNA"/>
</dbReference>
<dbReference type="Proteomes" id="UP000014760">
    <property type="component" value="Unassembled WGS sequence"/>
</dbReference>
<dbReference type="Pfam" id="PF01292">
    <property type="entry name" value="Ni_hydr_CYTB"/>
    <property type="match status" value="1"/>
</dbReference>
<dbReference type="EnsemblMetazoa" id="CapteT114504">
    <property type="protein sequence ID" value="CapteP114504"/>
    <property type="gene ID" value="CapteG114504"/>
</dbReference>
<dbReference type="EMBL" id="AMQN01046051">
    <property type="status" value="NOT_ANNOTATED_CDS"/>
    <property type="molecule type" value="Genomic_DNA"/>
</dbReference>
<gene>
    <name evidence="14" type="ORF">CAPTEDRAFT_114504</name>
</gene>
<keyword evidence="16" id="KW-1185">Reference proteome</keyword>
<organism evidence="14">
    <name type="scientific">Capitella teleta</name>
    <name type="common">Polychaete worm</name>
    <dbReference type="NCBI Taxonomy" id="283909"/>
    <lineage>
        <taxon>Eukaryota</taxon>
        <taxon>Metazoa</taxon>
        <taxon>Spiralia</taxon>
        <taxon>Lophotrochozoa</taxon>
        <taxon>Annelida</taxon>
        <taxon>Polychaeta</taxon>
        <taxon>Sedentaria</taxon>
        <taxon>Scolecida</taxon>
        <taxon>Capitellidae</taxon>
        <taxon>Capitella</taxon>
    </lineage>
</organism>
<feature type="transmembrane region" description="Helical" evidence="12">
    <location>
        <begin position="12"/>
        <end position="33"/>
    </location>
</feature>
<keyword evidence="2" id="KW-0813">Transport</keyword>
<dbReference type="HOGENOM" id="CLU_095321_4_0_1"/>
<keyword evidence="7" id="KW-0249">Electron transport</keyword>
<evidence type="ECO:0000256" key="12">
    <source>
        <dbReference type="SAM" id="Phobius"/>
    </source>
</evidence>
<keyword evidence="9" id="KW-0408">Iron</keyword>
<evidence type="ECO:0000256" key="1">
    <source>
        <dbReference type="ARBA" id="ARBA00004651"/>
    </source>
</evidence>
<feature type="domain" description="Cytochrome b561 bacterial/Ni-hydrogenase" evidence="13">
    <location>
        <begin position="7"/>
        <end position="177"/>
    </location>
</feature>
<evidence type="ECO:0000256" key="7">
    <source>
        <dbReference type="ARBA" id="ARBA00022982"/>
    </source>
</evidence>
<dbReference type="PANTHER" id="PTHR30529:SF1">
    <property type="entry name" value="CYTOCHROME B561 HOMOLOG 2"/>
    <property type="match status" value="1"/>
</dbReference>
<dbReference type="GO" id="GO:0005886">
    <property type="term" value="C:plasma membrane"/>
    <property type="evidence" value="ECO:0007669"/>
    <property type="project" value="UniProtKB-SubCell"/>
</dbReference>
<dbReference type="InterPro" id="IPR011577">
    <property type="entry name" value="Cyt_b561_bac/Ni-Hgenase"/>
</dbReference>
<accession>R7UFE0</accession>
<reference evidence="16" key="1">
    <citation type="submission" date="2012-12" db="EMBL/GenBank/DDBJ databases">
        <authorList>
            <person name="Hellsten U."/>
            <person name="Grimwood J."/>
            <person name="Chapman J.A."/>
            <person name="Shapiro H."/>
            <person name="Aerts A."/>
            <person name="Otillar R.P."/>
            <person name="Terry A.Y."/>
            <person name="Boore J.L."/>
            <person name="Simakov O."/>
            <person name="Marletaz F."/>
            <person name="Cho S.-J."/>
            <person name="Edsinger-Gonzales E."/>
            <person name="Havlak P."/>
            <person name="Kuo D.-H."/>
            <person name="Larsson T."/>
            <person name="Lv J."/>
            <person name="Arendt D."/>
            <person name="Savage R."/>
            <person name="Osoegawa K."/>
            <person name="de Jong P."/>
            <person name="Lindberg D.R."/>
            <person name="Seaver E.C."/>
            <person name="Weisblat D.A."/>
            <person name="Putnam N.H."/>
            <person name="Grigoriev I.V."/>
            <person name="Rokhsar D.S."/>
        </authorList>
    </citation>
    <scope>NUCLEOTIDE SEQUENCE</scope>
    <source>
        <strain evidence="16">I ESC-2004</strain>
    </source>
</reference>
<keyword evidence="10 12" id="KW-0472">Membrane</keyword>
<evidence type="ECO:0000256" key="4">
    <source>
        <dbReference type="ARBA" id="ARBA00022617"/>
    </source>
</evidence>
<keyword evidence="5 12" id="KW-0812">Transmembrane</keyword>
<dbReference type="OMA" id="WYKTAPH"/>
<evidence type="ECO:0000256" key="5">
    <source>
        <dbReference type="ARBA" id="ARBA00022692"/>
    </source>
</evidence>
<name>R7UFE0_CAPTE</name>
<dbReference type="GO" id="GO:0022904">
    <property type="term" value="P:respiratory electron transport chain"/>
    <property type="evidence" value="ECO:0007669"/>
    <property type="project" value="InterPro"/>
</dbReference>
<comment type="similarity">
    <text evidence="11">Belongs to the cytochrome b561 family.</text>
</comment>
<evidence type="ECO:0000256" key="9">
    <source>
        <dbReference type="ARBA" id="ARBA00023004"/>
    </source>
</evidence>
<dbReference type="OrthoDB" id="10589325at2759"/>
<evidence type="ECO:0000256" key="3">
    <source>
        <dbReference type="ARBA" id="ARBA00022475"/>
    </source>
</evidence>
<keyword evidence="3" id="KW-1003">Cell membrane</keyword>
<evidence type="ECO:0000313" key="14">
    <source>
        <dbReference type="EMBL" id="ELU02493.1"/>
    </source>
</evidence>
<protein>
    <recommendedName>
        <fullName evidence="13">Cytochrome b561 bacterial/Ni-hydrogenase domain-containing protein</fullName>
    </recommendedName>
</protein>
<dbReference type="GO" id="GO:0046872">
    <property type="term" value="F:metal ion binding"/>
    <property type="evidence" value="ECO:0007669"/>
    <property type="project" value="UniProtKB-KW"/>
</dbReference>
<keyword evidence="8 12" id="KW-1133">Transmembrane helix</keyword>
<feature type="transmembrane region" description="Helical" evidence="12">
    <location>
        <begin position="45"/>
        <end position="66"/>
    </location>
</feature>
<dbReference type="InterPro" id="IPR016174">
    <property type="entry name" value="Di-haem_cyt_TM"/>
</dbReference>
<dbReference type="GO" id="GO:0020037">
    <property type="term" value="F:heme binding"/>
    <property type="evidence" value="ECO:0007669"/>
    <property type="project" value="TreeGrafter"/>
</dbReference>
<evidence type="ECO:0000256" key="8">
    <source>
        <dbReference type="ARBA" id="ARBA00022989"/>
    </source>
</evidence>
<dbReference type="SUPFAM" id="SSF81342">
    <property type="entry name" value="Transmembrane di-heme cytochromes"/>
    <property type="match status" value="1"/>
</dbReference>
<keyword evidence="6" id="KW-0479">Metal-binding</keyword>
<feature type="transmembrane region" description="Helical" evidence="12">
    <location>
        <begin position="86"/>
        <end position="108"/>
    </location>
</feature>
<feature type="transmembrane region" description="Helical" evidence="12">
    <location>
        <begin position="140"/>
        <end position="160"/>
    </location>
</feature>
<evidence type="ECO:0000313" key="16">
    <source>
        <dbReference type="Proteomes" id="UP000014760"/>
    </source>
</evidence>
<dbReference type="GO" id="GO:0009055">
    <property type="term" value="F:electron transfer activity"/>
    <property type="evidence" value="ECO:0007669"/>
    <property type="project" value="InterPro"/>
</dbReference>